<dbReference type="PANTHER" id="PTHR43591:SF50">
    <property type="entry name" value="METHYLTRANSFERASE DOMAIN-CONTAINING PROTEIN-RELATED"/>
    <property type="match status" value="1"/>
</dbReference>
<organism evidence="2 3">
    <name type="scientific">Macrolepiota fuliginosa MF-IS2</name>
    <dbReference type="NCBI Taxonomy" id="1400762"/>
    <lineage>
        <taxon>Eukaryota</taxon>
        <taxon>Fungi</taxon>
        <taxon>Dikarya</taxon>
        <taxon>Basidiomycota</taxon>
        <taxon>Agaricomycotina</taxon>
        <taxon>Agaricomycetes</taxon>
        <taxon>Agaricomycetidae</taxon>
        <taxon>Agaricales</taxon>
        <taxon>Agaricineae</taxon>
        <taxon>Agaricaceae</taxon>
        <taxon>Macrolepiota</taxon>
    </lineage>
</organism>
<feature type="domain" description="Methyltransferase" evidence="1">
    <location>
        <begin position="57"/>
        <end position="151"/>
    </location>
</feature>
<dbReference type="CDD" id="cd02440">
    <property type="entry name" value="AdoMet_MTases"/>
    <property type="match status" value="1"/>
</dbReference>
<comment type="caution">
    <text evidence="2">The sequence shown here is derived from an EMBL/GenBank/DDBJ whole genome shotgun (WGS) entry which is preliminary data.</text>
</comment>
<dbReference type="PANTHER" id="PTHR43591">
    <property type="entry name" value="METHYLTRANSFERASE"/>
    <property type="match status" value="1"/>
</dbReference>
<keyword evidence="2" id="KW-0808">Transferase</keyword>
<name>A0A9P5X6Q2_9AGAR</name>
<dbReference type="Gene3D" id="3.40.50.150">
    <property type="entry name" value="Vaccinia Virus protein VP39"/>
    <property type="match status" value="1"/>
</dbReference>
<dbReference type="EMBL" id="MU151325">
    <property type="protein sequence ID" value="KAF9445095.1"/>
    <property type="molecule type" value="Genomic_DNA"/>
</dbReference>
<dbReference type="SUPFAM" id="SSF53335">
    <property type="entry name" value="S-adenosyl-L-methionine-dependent methyltransferases"/>
    <property type="match status" value="1"/>
</dbReference>
<dbReference type="AlphaFoldDB" id="A0A9P5X6Q2"/>
<sequence>MSDNPTKERFYTNDSAYILPADEEERKRLRRQHQYLTRAFDNRPILAPVQFAGGDQVLEIGAAAGAWLFDAAQQIESSSNVNFHAIDIENRHFPSTPPPNMSFSIASVLELPQAWAGKFSYVHQRLLMGALTEAQWPIAIQEIYRVLKPGGWVEMGEGEARIGCPDGHGRPRGLDLVHQFYLSRGLMVDIGPELPNLLKAAGFVDIKMTPKSIPLGKWGGELGEGGVEGMCGFLRAVKKPVLAKGGFGLVQTGEEYDALIDDLERDFNETPGYSWAHYITYARKPEGVDN</sequence>
<dbReference type="OrthoDB" id="184880at2759"/>
<accession>A0A9P5X6Q2</accession>
<keyword evidence="2" id="KW-0489">Methyltransferase</keyword>
<evidence type="ECO:0000313" key="3">
    <source>
        <dbReference type="Proteomes" id="UP000807342"/>
    </source>
</evidence>
<evidence type="ECO:0000313" key="2">
    <source>
        <dbReference type="EMBL" id="KAF9445095.1"/>
    </source>
</evidence>
<dbReference type="Pfam" id="PF13649">
    <property type="entry name" value="Methyltransf_25"/>
    <property type="match status" value="1"/>
</dbReference>
<dbReference type="InterPro" id="IPR041698">
    <property type="entry name" value="Methyltransf_25"/>
</dbReference>
<evidence type="ECO:0000259" key="1">
    <source>
        <dbReference type="Pfam" id="PF13649"/>
    </source>
</evidence>
<dbReference type="GO" id="GO:0032259">
    <property type="term" value="P:methylation"/>
    <property type="evidence" value="ECO:0007669"/>
    <property type="project" value="UniProtKB-KW"/>
</dbReference>
<dbReference type="Proteomes" id="UP000807342">
    <property type="component" value="Unassembled WGS sequence"/>
</dbReference>
<reference evidence="2" key="1">
    <citation type="submission" date="2020-11" db="EMBL/GenBank/DDBJ databases">
        <authorList>
            <consortium name="DOE Joint Genome Institute"/>
            <person name="Ahrendt S."/>
            <person name="Riley R."/>
            <person name="Andreopoulos W."/>
            <person name="Labutti K."/>
            <person name="Pangilinan J."/>
            <person name="Ruiz-Duenas F.J."/>
            <person name="Barrasa J.M."/>
            <person name="Sanchez-Garcia M."/>
            <person name="Camarero S."/>
            <person name="Miyauchi S."/>
            <person name="Serrano A."/>
            <person name="Linde D."/>
            <person name="Babiker R."/>
            <person name="Drula E."/>
            <person name="Ayuso-Fernandez I."/>
            <person name="Pacheco R."/>
            <person name="Padilla G."/>
            <person name="Ferreira P."/>
            <person name="Barriuso J."/>
            <person name="Kellner H."/>
            <person name="Castanera R."/>
            <person name="Alfaro M."/>
            <person name="Ramirez L."/>
            <person name="Pisabarro A.G."/>
            <person name="Kuo A."/>
            <person name="Tritt A."/>
            <person name="Lipzen A."/>
            <person name="He G."/>
            <person name="Yan M."/>
            <person name="Ng V."/>
            <person name="Cullen D."/>
            <person name="Martin F."/>
            <person name="Rosso M.-N."/>
            <person name="Henrissat B."/>
            <person name="Hibbett D."/>
            <person name="Martinez A.T."/>
            <person name="Grigoriev I.V."/>
        </authorList>
    </citation>
    <scope>NUCLEOTIDE SEQUENCE</scope>
    <source>
        <strain evidence="2">MF-IS2</strain>
    </source>
</reference>
<dbReference type="GO" id="GO:0008168">
    <property type="term" value="F:methyltransferase activity"/>
    <property type="evidence" value="ECO:0007669"/>
    <property type="project" value="UniProtKB-KW"/>
</dbReference>
<protein>
    <submittedName>
        <fullName evidence="2">S-adenosyl-L-methionine-dependent methyltransferase</fullName>
    </submittedName>
</protein>
<dbReference type="InterPro" id="IPR029063">
    <property type="entry name" value="SAM-dependent_MTases_sf"/>
</dbReference>
<keyword evidence="3" id="KW-1185">Reference proteome</keyword>
<proteinExistence type="predicted"/>
<gene>
    <name evidence="2" type="ORF">P691DRAFT_795858</name>
</gene>